<dbReference type="EMBL" id="LT629792">
    <property type="protein sequence ID" value="SDT86006.1"/>
    <property type="molecule type" value="Genomic_DNA"/>
</dbReference>
<organism evidence="7 8">
    <name type="scientific">Schaalia radingae</name>
    <dbReference type="NCBI Taxonomy" id="131110"/>
    <lineage>
        <taxon>Bacteria</taxon>
        <taxon>Bacillati</taxon>
        <taxon>Actinomycetota</taxon>
        <taxon>Actinomycetes</taxon>
        <taxon>Actinomycetales</taxon>
        <taxon>Actinomycetaceae</taxon>
        <taxon>Schaalia</taxon>
    </lineage>
</organism>
<dbReference type="InterPro" id="IPR009057">
    <property type="entry name" value="Homeodomain-like_sf"/>
</dbReference>
<dbReference type="PROSITE" id="PS00397">
    <property type="entry name" value="RECOMBINASES_1"/>
    <property type="match status" value="1"/>
</dbReference>
<evidence type="ECO:0000313" key="7">
    <source>
        <dbReference type="EMBL" id="SDT86006.1"/>
    </source>
</evidence>
<evidence type="ECO:0000256" key="1">
    <source>
        <dbReference type="ARBA" id="ARBA00009913"/>
    </source>
</evidence>
<name>A0ABY0V548_9ACTO</name>
<dbReference type="SUPFAM" id="SSF53041">
    <property type="entry name" value="Resolvase-like"/>
    <property type="match status" value="1"/>
</dbReference>
<accession>A0ABY0V548</accession>
<dbReference type="RefSeq" id="WP_092648151.1">
    <property type="nucleotide sequence ID" value="NZ_LT629792.1"/>
</dbReference>
<comment type="similarity">
    <text evidence="1">Belongs to the site-specific recombinase resolvase family.</text>
</comment>
<keyword evidence="3" id="KW-0238">DNA-binding</keyword>
<dbReference type="SMART" id="SM00857">
    <property type="entry name" value="Resolvase"/>
    <property type="match status" value="1"/>
</dbReference>
<keyword evidence="4" id="KW-0233">DNA recombination</keyword>
<dbReference type="CDD" id="cd03768">
    <property type="entry name" value="SR_ResInv"/>
    <property type="match status" value="1"/>
</dbReference>
<dbReference type="Pfam" id="PF02796">
    <property type="entry name" value="HTH_7"/>
    <property type="match status" value="1"/>
</dbReference>
<dbReference type="PANTHER" id="PTHR30461:SF2">
    <property type="entry name" value="SERINE RECOMBINASE PINE-RELATED"/>
    <property type="match status" value="1"/>
</dbReference>
<protein>
    <submittedName>
        <fullName evidence="7">Site-specific DNA recombinase</fullName>
    </submittedName>
</protein>
<feature type="active site" description="O-(5'-phospho-DNA)-serine intermediate" evidence="5">
    <location>
        <position position="10"/>
    </location>
</feature>
<dbReference type="PROSITE" id="PS00398">
    <property type="entry name" value="RECOMBINASES_2"/>
    <property type="match status" value="1"/>
</dbReference>
<reference evidence="7 8" key="1">
    <citation type="submission" date="2016-10" db="EMBL/GenBank/DDBJ databases">
        <authorList>
            <person name="Varghese N."/>
            <person name="Submissions S."/>
        </authorList>
    </citation>
    <scope>NUCLEOTIDE SEQUENCE [LARGE SCALE GENOMIC DNA]</scope>
    <source>
        <strain evidence="7 8">DSM 9169</strain>
    </source>
</reference>
<dbReference type="InterPro" id="IPR006120">
    <property type="entry name" value="Resolvase_HTH_dom"/>
</dbReference>
<dbReference type="Pfam" id="PF00239">
    <property type="entry name" value="Resolvase"/>
    <property type="match status" value="1"/>
</dbReference>
<evidence type="ECO:0000256" key="5">
    <source>
        <dbReference type="PROSITE-ProRule" id="PRU10137"/>
    </source>
</evidence>
<dbReference type="InterPro" id="IPR050639">
    <property type="entry name" value="SSR_resolvase"/>
</dbReference>
<dbReference type="Proteomes" id="UP000198976">
    <property type="component" value="Chromosome I"/>
</dbReference>
<feature type="domain" description="Resolvase/invertase-type recombinase catalytic" evidence="6">
    <location>
        <begin position="2"/>
        <end position="135"/>
    </location>
</feature>
<keyword evidence="8" id="KW-1185">Reference proteome</keyword>
<gene>
    <name evidence="7" type="ORF">SAMN04489714_0214</name>
</gene>
<evidence type="ECO:0000256" key="4">
    <source>
        <dbReference type="ARBA" id="ARBA00023172"/>
    </source>
</evidence>
<dbReference type="CDD" id="cd00569">
    <property type="entry name" value="HTH_Hin_like"/>
    <property type="match status" value="1"/>
</dbReference>
<evidence type="ECO:0000313" key="8">
    <source>
        <dbReference type="Proteomes" id="UP000198976"/>
    </source>
</evidence>
<dbReference type="PROSITE" id="PS51736">
    <property type="entry name" value="RECOMBINASES_3"/>
    <property type="match status" value="1"/>
</dbReference>
<dbReference type="Gene3D" id="3.40.50.1390">
    <property type="entry name" value="Resolvase, N-terminal catalytic domain"/>
    <property type="match status" value="1"/>
</dbReference>
<sequence>MSLVGYARVSTLEQNLDGQIDALTQAGCDRIFTDHASGAKTVRPELDKAMDYLREGDTLVVWKLDRLGRSLPHLVEVIEDLDKRGIEFRSLTESIDTTTPGGRLVFHMAAAFAQFERDLIKERTRAGLAAARSQGRLGGRPSLMTPERLKTARAMRQSGSNNAAIARVLGVSRSTVSRALNPNKQ</sequence>
<evidence type="ECO:0000259" key="6">
    <source>
        <dbReference type="PROSITE" id="PS51736"/>
    </source>
</evidence>
<evidence type="ECO:0000256" key="2">
    <source>
        <dbReference type="ARBA" id="ARBA00022908"/>
    </source>
</evidence>
<dbReference type="PANTHER" id="PTHR30461">
    <property type="entry name" value="DNA-INVERTASE FROM LAMBDOID PROPHAGE"/>
    <property type="match status" value="1"/>
</dbReference>
<dbReference type="InterPro" id="IPR006119">
    <property type="entry name" value="Resolv_N"/>
</dbReference>
<dbReference type="InterPro" id="IPR006118">
    <property type="entry name" value="Recombinase_CS"/>
</dbReference>
<dbReference type="SUPFAM" id="SSF46689">
    <property type="entry name" value="Homeodomain-like"/>
    <property type="match status" value="1"/>
</dbReference>
<proteinExistence type="inferred from homology"/>
<evidence type="ECO:0000256" key="3">
    <source>
        <dbReference type="ARBA" id="ARBA00023125"/>
    </source>
</evidence>
<dbReference type="InterPro" id="IPR036162">
    <property type="entry name" value="Resolvase-like_N_sf"/>
</dbReference>
<keyword evidence="2" id="KW-0229">DNA integration</keyword>
<dbReference type="Gene3D" id="1.10.10.60">
    <property type="entry name" value="Homeodomain-like"/>
    <property type="match status" value="1"/>
</dbReference>